<name>A0A543NFV2_9ACTN</name>
<proteinExistence type="inferred from homology"/>
<gene>
    <name evidence="3" type="ORF">FHX37_0601</name>
</gene>
<dbReference type="EMBL" id="VFQC01000001">
    <property type="protein sequence ID" value="TQN30719.1"/>
    <property type="molecule type" value="Genomic_DNA"/>
</dbReference>
<dbReference type="Proteomes" id="UP000317422">
    <property type="component" value="Unassembled WGS sequence"/>
</dbReference>
<reference evidence="3 4" key="1">
    <citation type="submission" date="2019-06" db="EMBL/GenBank/DDBJ databases">
        <title>Sequencing the genomes of 1000 actinobacteria strains.</title>
        <authorList>
            <person name="Klenk H.-P."/>
        </authorList>
    </citation>
    <scope>NUCLEOTIDE SEQUENCE [LARGE SCALE GENOMIC DNA]</scope>
    <source>
        <strain evidence="3 4">DSM 45015</strain>
    </source>
</reference>
<feature type="domain" description="Smf/DprA SLOG" evidence="2">
    <location>
        <begin position="99"/>
        <end position="281"/>
    </location>
</feature>
<accession>A0A543NFV2</accession>
<dbReference type="SUPFAM" id="SSF102405">
    <property type="entry name" value="MCP/YpsA-like"/>
    <property type="match status" value="1"/>
</dbReference>
<keyword evidence="4" id="KW-1185">Reference proteome</keyword>
<dbReference type="GO" id="GO:0009294">
    <property type="term" value="P:DNA-mediated transformation"/>
    <property type="evidence" value="ECO:0007669"/>
    <property type="project" value="InterPro"/>
</dbReference>
<sequence>MTAPEPQHADPDGDAAARACLTAVAPPGSPLMGALLDEHDAREVWEALRSGSALPRLSGSSGEARPGQRAAQWKRWQDRARALDADALLSDTAELGGRVVAPGSPEWPTQLDMLAGHRPYALWVRGAHDLRNACLRAVSLVGARAASGYGLHVAGELAHTLARRGTATVSGGAYGIDAAAHRGALAAGGATVVVLACGLDVGYPSGHENLFADVAANGTLVTEYPLGSRPNRGGFLVRNRVIAALSPGTVVVEAGLRSGAMNTARHAHELHRVLMAVPKPVPGGSAPAPGGGVPFTLNVA</sequence>
<evidence type="ECO:0000313" key="4">
    <source>
        <dbReference type="Proteomes" id="UP000317422"/>
    </source>
</evidence>
<dbReference type="PANTHER" id="PTHR43022">
    <property type="entry name" value="PROTEIN SMF"/>
    <property type="match status" value="1"/>
</dbReference>
<protein>
    <submittedName>
        <fullName evidence="3">DNA processing protein</fullName>
    </submittedName>
</protein>
<comment type="similarity">
    <text evidence="1">Belongs to the DprA/Smf family.</text>
</comment>
<evidence type="ECO:0000256" key="1">
    <source>
        <dbReference type="ARBA" id="ARBA00006525"/>
    </source>
</evidence>
<dbReference type="InterPro" id="IPR057666">
    <property type="entry name" value="DrpA_SLOG"/>
</dbReference>
<dbReference type="RefSeq" id="WP_342777590.1">
    <property type="nucleotide sequence ID" value="NZ_VFQC01000001.1"/>
</dbReference>
<organism evidence="3 4">
    <name type="scientific">Haloactinospora alba</name>
    <dbReference type="NCBI Taxonomy" id="405555"/>
    <lineage>
        <taxon>Bacteria</taxon>
        <taxon>Bacillati</taxon>
        <taxon>Actinomycetota</taxon>
        <taxon>Actinomycetes</taxon>
        <taxon>Streptosporangiales</taxon>
        <taxon>Nocardiopsidaceae</taxon>
        <taxon>Haloactinospora</taxon>
    </lineage>
</organism>
<comment type="caution">
    <text evidence="3">The sequence shown here is derived from an EMBL/GenBank/DDBJ whole genome shotgun (WGS) entry which is preliminary data.</text>
</comment>
<dbReference type="Gene3D" id="3.40.50.450">
    <property type="match status" value="1"/>
</dbReference>
<evidence type="ECO:0000313" key="3">
    <source>
        <dbReference type="EMBL" id="TQN30719.1"/>
    </source>
</evidence>
<dbReference type="AlphaFoldDB" id="A0A543NFV2"/>
<dbReference type="Pfam" id="PF02481">
    <property type="entry name" value="DNA_processg_A"/>
    <property type="match status" value="1"/>
</dbReference>
<dbReference type="InterPro" id="IPR003488">
    <property type="entry name" value="DprA"/>
</dbReference>
<dbReference type="PANTHER" id="PTHR43022:SF1">
    <property type="entry name" value="PROTEIN SMF"/>
    <property type="match status" value="1"/>
</dbReference>
<evidence type="ECO:0000259" key="2">
    <source>
        <dbReference type="Pfam" id="PF02481"/>
    </source>
</evidence>